<keyword evidence="2" id="KW-1185">Reference proteome</keyword>
<dbReference type="InterPro" id="IPR043755">
    <property type="entry name" value="DUF5701"/>
</dbReference>
<organism evidence="1 2">
    <name type="scientific">Paenibacillus oceani</name>
    <dbReference type="NCBI Taxonomy" id="2772510"/>
    <lineage>
        <taxon>Bacteria</taxon>
        <taxon>Bacillati</taxon>
        <taxon>Bacillota</taxon>
        <taxon>Bacilli</taxon>
        <taxon>Bacillales</taxon>
        <taxon>Paenibacillaceae</taxon>
        <taxon>Paenibacillus</taxon>
    </lineage>
</organism>
<dbReference type="Proteomes" id="UP000639396">
    <property type="component" value="Unassembled WGS sequence"/>
</dbReference>
<name>A0A927CC33_9BACL</name>
<accession>A0A927CC33</accession>
<evidence type="ECO:0000313" key="2">
    <source>
        <dbReference type="Proteomes" id="UP000639396"/>
    </source>
</evidence>
<dbReference type="Pfam" id="PF18959">
    <property type="entry name" value="DUF5701"/>
    <property type="match status" value="1"/>
</dbReference>
<comment type="caution">
    <text evidence="1">The sequence shown here is derived from an EMBL/GenBank/DDBJ whole genome shotgun (WGS) entry which is preliminary data.</text>
</comment>
<sequence length="214" mass="23673">MPETEFERQVRNLISKGYPGIAGLSDDEFRKQLEPLQERLPHLEYIEAGSPHSSIPFAIVIRNDWVDSEKAIQLVQRQGKSGFSVLDLDDINRFKPIEDIRLPSGSAYLIVDIDTGRETLNVTPNDAIQTITGQNRSPLTLEEGIALITHYPDVLMKNNGFSLLGSRGSDRRVTALWISGGKPKLGWCWAGNPHTWLGSASCRYRAGAESGGQA</sequence>
<reference evidence="1" key="1">
    <citation type="submission" date="2020-09" db="EMBL/GenBank/DDBJ databases">
        <title>A novel bacterium of genus Paenibacillus, isolated from South China Sea.</title>
        <authorList>
            <person name="Huang H."/>
            <person name="Mo K."/>
            <person name="Hu Y."/>
        </authorList>
    </citation>
    <scope>NUCLEOTIDE SEQUENCE</scope>
    <source>
        <strain evidence="1">IB182363</strain>
    </source>
</reference>
<proteinExistence type="predicted"/>
<dbReference type="RefSeq" id="WP_190928680.1">
    <property type="nucleotide sequence ID" value="NZ_JACXJA010000017.1"/>
</dbReference>
<dbReference type="EMBL" id="JACXJA010000017">
    <property type="protein sequence ID" value="MBD2863140.1"/>
    <property type="molecule type" value="Genomic_DNA"/>
</dbReference>
<evidence type="ECO:0000313" key="1">
    <source>
        <dbReference type="EMBL" id="MBD2863140.1"/>
    </source>
</evidence>
<protein>
    <submittedName>
        <fullName evidence="1">Uncharacterized protein</fullName>
    </submittedName>
</protein>
<dbReference type="AlphaFoldDB" id="A0A927CC33"/>
<gene>
    <name evidence="1" type="ORF">IDH45_14200</name>
</gene>